<dbReference type="Proteomes" id="UP001444071">
    <property type="component" value="Unassembled WGS sequence"/>
</dbReference>
<name>A0ABV0W278_9TELE</name>
<organism evidence="2 3">
    <name type="scientific">Xenotaenia resolanae</name>
    <dbReference type="NCBI Taxonomy" id="208358"/>
    <lineage>
        <taxon>Eukaryota</taxon>
        <taxon>Metazoa</taxon>
        <taxon>Chordata</taxon>
        <taxon>Craniata</taxon>
        <taxon>Vertebrata</taxon>
        <taxon>Euteleostomi</taxon>
        <taxon>Actinopterygii</taxon>
        <taxon>Neopterygii</taxon>
        <taxon>Teleostei</taxon>
        <taxon>Neoteleostei</taxon>
        <taxon>Acanthomorphata</taxon>
        <taxon>Ovalentaria</taxon>
        <taxon>Atherinomorphae</taxon>
        <taxon>Cyprinodontiformes</taxon>
        <taxon>Goodeidae</taxon>
        <taxon>Xenotaenia</taxon>
    </lineage>
</organism>
<feature type="region of interest" description="Disordered" evidence="1">
    <location>
        <begin position="1"/>
        <end position="21"/>
    </location>
</feature>
<evidence type="ECO:0000313" key="3">
    <source>
        <dbReference type="Proteomes" id="UP001444071"/>
    </source>
</evidence>
<accession>A0ABV0W278</accession>
<dbReference type="EMBL" id="JAHRIM010023178">
    <property type="protein sequence ID" value="MEQ2263599.1"/>
    <property type="molecule type" value="Genomic_DNA"/>
</dbReference>
<sequence>MKKITDFKNKGDQTDGGLDRTNELNTFFNRFSSEKPQHPPLQLTAKQTSGLQPNQKILILALPPPSTCVSREVRSSDNCKDYSRITLQVQMVSALESLRPVHSSSVGFCSTSSTLAWPR</sequence>
<proteinExistence type="predicted"/>
<gene>
    <name evidence="2" type="ORF">XENORESO_010190</name>
</gene>
<keyword evidence="3" id="KW-1185">Reference proteome</keyword>
<evidence type="ECO:0000313" key="2">
    <source>
        <dbReference type="EMBL" id="MEQ2263599.1"/>
    </source>
</evidence>
<comment type="caution">
    <text evidence="2">The sequence shown here is derived from an EMBL/GenBank/DDBJ whole genome shotgun (WGS) entry which is preliminary data.</text>
</comment>
<protein>
    <submittedName>
        <fullName evidence="2">Uncharacterized protein</fullName>
    </submittedName>
</protein>
<evidence type="ECO:0000256" key="1">
    <source>
        <dbReference type="SAM" id="MobiDB-lite"/>
    </source>
</evidence>
<reference evidence="2 3" key="1">
    <citation type="submission" date="2021-06" db="EMBL/GenBank/DDBJ databases">
        <authorList>
            <person name="Palmer J.M."/>
        </authorList>
    </citation>
    <scope>NUCLEOTIDE SEQUENCE [LARGE SCALE GENOMIC DNA]</scope>
    <source>
        <strain evidence="2 3">XR_2019</strain>
        <tissue evidence="2">Muscle</tissue>
    </source>
</reference>